<dbReference type="AlphaFoldDB" id="A0A0E9QKC7"/>
<protein>
    <submittedName>
        <fullName evidence="1">Uncharacterized protein</fullName>
    </submittedName>
</protein>
<reference evidence="1" key="2">
    <citation type="journal article" date="2015" name="Fish Shellfish Immunol.">
        <title>Early steps in the European eel (Anguilla anguilla)-Vibrio vulnificus interaction in the gills: Role of the RtxA13 toxin.</title>
        <authorList>
            <person name="Callol A."/>
            <person name="Pajuelo D."/>
            <person name="Ebbesson L."/>
            <person name="Teles M."/>
            <person name="MacKenzie S."/>
            <person name="Amaro C."/>
        </authorList>
    </citation>
    <scope>NUCLEOTIDE SEQUENCE</scope>
</reference>
<name>A0A0E9QKC7_ANGAN</name>
<evidence type="ECO:0000313" key="1">
    <source>
        <dbReference type="EMBL" id="JAH16785.1"/>
    </source>
</evidence>
<dbReference type="EMBL" id="GBXM01091792">
    <property type="protein sequence ID" value="JAH16785.1"/>
    <property type="molecule type" value="Transcribed_RNA"/>
</dbReference>
<proteinExistence type="predicted"/>
<organism evidence="1">
    <name type="scientific">Anguilla anguilla</name>
    <name type="common">European freshwater eel</name>
    <name type="synonym">Muraena anguilla</name>
    <dbReference type="NCBI Taxonomy" id="7936"/>
    <lineage>
        <taxon>Eukaryota</taxon>
        <taxon>Metazoa</taxon>
        <taxon>Chordata</taxon>
        <taxon>Craniata</taxon>
        <taxon>Vertebrata</taxon>
        <taxon>Euteleostomi</taxon>
        <taxon>Actinopterygii</taxon>
        <taxon>Neopterygii</taxon>
        <taxon>Teleostei</taxon>
        <taxon>Anguilliformes</taxon>
        <taxon>Anguillidae</taxon>
        <taxon>Anguilla</taxon>
    </lineage>
</organism>
<accession>A0A0E9QKC7</accession>
<sequence>MSWIDCRISLEENERWTLNFSFSFSLSVQQEGR</sequence>
<reference evidence="1" key="1">
    <citation type="submission" date="2014-11" db="EMBL/GenBank/DDBJ databases">
        <authorList>
            <person name="Amaro Gonzalez C."/>
        </authorList>
    </citation>
    <scope>NUCLEOTIDE SEQUENCE</scope>
</reference>